<gene>
    <name evidence="1" type="ORF">FOXG_22735</name>
</gene>
<name>A0A0J9WC00_FUSO4</name>
<sequence length="211" mass="24623">MADDDIFSCLQLLIDCHAQLLICVQEQCCFALSSKPAQVNEHLRKRHSIPINDRRRVVRLLKNREPPLLDPANALLRQNKSPYNPNLPLFDRFSCKFCDLLTISSQVISRHVGAEHERRRLELQVKPKAMYKPIYLQAWTKNPIGGRYWIVEYRRTTTRPIRGKDVYSHLRGAFKREQRLQQGLIANEVDTSAKISTLTFTDLRPWLEQTS</sequence>
<dbReference type="AlphaFoldDB" id="A0A0J9WC00"/>
<proteinExistence type="predicted"/>
<dbReference type="RefSeq" id="XP_018258096.1">
    <property type="nucleotide sequence ID" value="XM_018403147.1"/>
</dbReference>
<dbReference type="GeneID" id="28963441"/>
<accession>A0A0J9WC00</accession>
<evidence type="ECO:0000313" key="1">
    <source>
        <dbReference type="EMBL" id="KNB20051.1"/>
    </source>
</evidence>
<reference evidence="1" key="1">
    <citation type="submission" date="2007-04" db="EMBL/GenBank/DDBJ databases">
        <authorList>
            <consortium name="The Broad Institute Genome Sequencing Platform"/>
            <person name="Birren B."/>
            <person name="Lander E."/>
            <person name="Galagan J."/>
            <person name="Nusbaum C."/>
            <person name="Devon K."/>
            <person name="Ma L.-J."/>
            <person name="Jaffe D."/>
            <person name="Butler J."/>
            <person name="Alvarez P."/>
            <person name="Gnerre S."/>
            <person name="Grabherr M."/>
            <person name="Kleber M."/>
            <person name="Mauceli E."/>
            <person name="Brockman W."/>
            <person name="MacCallum I.A."/>
            <person name="Young S."/>
            <person name="LaButti K."/>
            <person name="DeCaprio D."/>
            <person name="Crawford M."/>
            <person name="Koehrsen M."/>
            <person name="Engels R."/>
            <person name="Montgomery P."/>
            <person name="Pearson M."/>
            <person name="Howarth C."/>
            <person name="Larson L."/>
            <person name="White J."/>
            <person name="O'Leary S."/>
            <person name="Kodira C."/>
            <person name="Zeng Q."/>
            <person name="Yandava C."/>
            <person name="Alvarado L."/>
            <person name="Kistler C."/>
            <person name="Shim W.-B."/>
            <person name="Kang S."/>
            <person name="Woloshuk C."/>
        </authorList>
    </citation>
    <scope>NUCLEOTIDE SEQUENCE</scope>
    <source>
        <strain evidence="1">4287</strain>
    </source>
</reference>
<dbReference type="Pfam" id="PF12013">
    <property type="entry name" value="OrsD"/>
    <property type="match status" value="1"/>
</dbReference>
<reference evidence="1" key="2">
    <citation type="journal article" date="2010" name="Nature">
        <title>Comparative genomics reveals mobile pathogenicity chromosomes in Fusarium.</title>
        <authorList>
            <person name="Ma L.J."/>
            <person name="van der Does H.C."/>
            <person name="Borkovich K.A."/>
            <person name="Coleman J.J."/>
            <person name="Daboussi M.J."/>
            <person name="Di Pietro A."/>
            <person name="Dufresne M."/>
            <person name="Freitag M."/>
            <person name="Grabherr M."/>
            <person name="Henrissat B."/>
            <person name="Houterman P.M."/>
            <person name="Kang S."/>
            <person name="Shim W.B."/>
            <person name="Woloshuk C."/>
            <person name="Xie X."/>
            <person name="Xu J.R."/>
            <person name="Antoniw J."/>
            <person name="Baker S.E."/>
            <person name="Bluhm B.H."/>
            <person name="Breakspear A."/>
            <person name="Brown D.W."/>
            <person name="Butchko R.A."/>
            <person name="Chapman S."/>
            <person name="Coulson R."/>
            <person name="Coutinho P.M."/>
            <person name="Danchin E.G."/>
            <person name="Diener A."/>
            <person name="Gale L.R."/>
            <person name="Gardiner D.M."/>
            <person name="Goff S."/>
            <person name="Hammond-Kosack K.E."/>
            <person name="Hilburn K."/>
            <person name="Hua-Van A."/>
            <person name="Jonkers W."/>
            <person name="Kazan K."/>
            <person name="Kodira C.D."/>
            <person name="Koehrsen M."/>
            <person name="Kumar L."/>
            <person name="Lee Y.H."/>
            <person name="Li L."/>
            <person name="Manners J.M."/>
            <person name="Miranda-Saavedra D."/>
            <person name="Mukherjee M."/>
            <person name="Park G."/>
            <person name="Park J."/>
            <person name="Park S.Y."/>
            <person name="Proctor R.H."/>
            <person name="Regev A."/>
            <person name="Ruiz-Roldan M.C."/>
            <person name="Sain D."/>
            <person name="Sakthikumar S."/>
            <person name="Sykes S."/>
            <person name="Schwartz D.C."/>
            <person name="Turgeon B.G."/>
            <person name="Wapinski I."/>
            <person name="Yoder O."/>
            <person name="Young S."/>
            <person name="Zeng Q."/>
            <person name="Zhou S."/>
            <person name="Galagan J."/>
            <person name="Cuomo C.A."/>
            <person name="Kistler H.C."/>
            <person name="Rep M."/>
        </authorList>
    </citation>
    <scope>NUCLEOTIDE SEQUENCE [LARGE SCALE GENOMIC DNA]</scope>
    <source>
        <strain evidence="1">4287</strain>
    </source>
</reference>
<evidence type="ECO:0000313" key="2">
    <source>
        <dbReference type="Proteomes" id="UP000009097"/>
    </source>
</evidence>
<dbReference type="KEGG" id="fox:FOXG_22735"/>
<organism evidence="1 2">
    <name type="scientific">Fusarium oxysporum f. sp. lycopersici (strain 4287 / CBS 123668 / FGSC 9935 / NRRL 34936)</name>
    <name type="common">Fusarium vascular wilt of tomato</name>
    <dbReference type="NCBI Taxonomy" id="426428"/>
    <lineage>
        <taxon>Eukaryota</taxon>
        <taxon>Fungi</taxon>
        <taxon>Dikarya</taxon>
        <taxon>Ascomycota</taxon>
        <taxon>Pezizomycotina</taxon>
        <taxon>Sordariomycetes</taxon>
        <taxon>Hypocreomycetidae</taxon>
        <taxon>Hypocreales</taxon>
        <taxon>Nectriaceae</taxon>
        <taxon>Fusarium</taxon>
        <taxon>Fusarium oxysporum species complex</taxon>
    </lineage>
</organism>
<dbReference type="OrthoDB" id="4982631at2759"/>
<dbReference type="Proteomes" id="UP000009097">
    <property type="component" value="Unassembled WGS sequence"/>
</dbReference>
<protein>
    <submittedName>
        <fullName evidence="1">Uncharacterized protein</fullName>
    </submittedName>
</protein>
<dbReference type="EMBL" id="DS231739">
    <property type="protein sequence ID" value="KNB20051.1"/>
    <property type="molecule type" value="Genomic_DNA"/>
</dbReference>
<dbReference type="InterPro" id="IPR022698">
    <property type="entry name" value="OrsD"/>
</dbReference>
<dbReference type="VEuPathDB" id="FungiDB:FOXG_22735"/>